<accession>A0ABY9CM36</accession>
<dbReference type="EMBL" id="CP126657">
    <property type="protein sequence ID" value="WJZ96544.1"/>
    <property type="molecule type" value="Genomic_DNA"/>
</dbReference>
<dbReference type="Proteomes" id="UP001227230">
    <property type="component" value="Chromosome 10"/>
</dbReference>
<evidence type="ECO:0000313" key="1">
    <source>
        <dbReference type="EMBL" id="WJZ96544.1"/>
    </source>
</evidence>
<evidence type="ECO:0000313" key="2">
    <source>
        <dbReference type="Proteomes" id="UP001227230"/>
    </source>
</evidence>
<name>A0ABY9CM36_VITVI</name>
<keyword evidence="2" id="KW-1185">Reference proteome</keyword>
<proteinExistence type="predicted"/>
<organism evidence="1 2">
    <name type="scientific">Vitis vinifera</name>
    <name type="common">Grape</name>
    <dbReference type="NCBI Taxonomy" id="29760"/>
    <lineage>
        <taxon>Eukaryota</taxon>
        <taxon>Viridiplantae</taxon>
        <taxon>Streptophyta</taxon>
        <taxon>Embryophyta</taxon>
        <taxon>Tracheophyta</taxon>
        <taxon>Spermatophyta</taxon>
        <taxon>Magnoliopsida</taxon>
        <taxon>eudicotyledons</taxon>
        <taxon>Gunneridae</taxon>
        <taxon>Pentapetalae</taxon>
        <taxon>rosids</taxon>
        <taxon>Vitales</taxon>
        <taxon>Vitaceae</taxon>
        <taxon>Viteae</taxon>
        <taxon>Vitis</taxon>
    </lineage>
</organism>
<protein>
    <submittedName>
        <fullName evidence="1">Uncharacterized protein</fullName>
    </submittedName>
</protein>
<reference evidence="1 2" key="1">
    <citation type="journal article" date="2023" name="Hortic Res">
        <title>The complete reference genome for grapevine (Vitis vinifera L.) genetics and breeding.</title>
        <authorList>
            <person name="Shi X."/>
            <person name="Cao S."/>
            <person name="Wang X."/>
            <person name="Huang S."/>
            <person name="Wang Y."/>
            <person name="Liu Z."/>
            <person name="Liu W."/>
            <person name="Leng X."/>
            <person name="Peng Y."/>
            <person name="Wang N."/>
            <person name="Wang Y."/>
            <person name="Ma Z."/>
            <person name="Xu X."/>
            <person name="Zhang F."/>
            <person name="Xue H."/>
            <person name="Zhong H."/>
            <person name="Wang Y."/>
            <person name="Zhang K."/>
            <person name="Velt A."/>
            <person name="Avia K."/>
            <person name="Holtgrawe D."/>
            <person name="Grimplet J."/>
            <person name="Matus J.T."/>
            <person name="Ware D."/>
            <person name="Wu X."/>
            <person name="Wang H."/>
            <person name="Liu C."/>
            <person name="Fang Y."/>
            <person name="Rustenholz C."/>
            <person name="Cheng Z."/>
            <person name="Xiao H."/>
            <person name="Zhou Y."/>
        </authorList>
    </citation>
    <scope>NUCLEOTIDE SEQUENCE [LARGE SCALE GENOMIC DNA]</scope>
    <source>
        <strain evidence="2">cv. Pinot noir / PN40024</strain>
        <tissue evidence="1">Leaf</tissue>
    </source>
</reference>
<gene>
    <name evidence="1" type="ORF">VitviT2T_015219</name>
</gene>
<sequence length="152" mass="16505">MHPSCVNPLSSTTHNHPPMPSTLSTFIGLAAISITSAKPSLIIGLLEAIEAAAAMRRAHPHALSGGCRRSLARDSGIIVAVQDDAEASSSMLREEVSVKHSQLMFWCRYAGGEPTRRAMEASEGRLHQPRPPSFMACNFSLHRPSWQPPPDR</sequence>